<keyword evidence="1" id="KW-0472">Membrane</keyword>
<dbReference type="Proteomes" id="UP001596392">
    <property type="component" value="Unassembled WGS sequence"/>
</dbReference>
<keyword evidence="3" id="KW-1185">Reference proteome</keyword>
<protein>
    <submittedName>
        <fullName evidence="2">Uncharacterized protein</fullName>
    </submittedName>
</protein>
<organism evidence="2 3">
    <name type="scientific">Catellatospora aurea</name>
    <dbReference type="NCBI Taxonomy" id="1337874"/>
    <lineage>
        <taxon>Bacteria</taxon>
        <taxon>Bacillati</taxon>
        <taxon>Actinomycetota</taxon>
        <taxon>Actinomycetes</taxon>
        <taxon>Micromonosporales</taxon>
        <taxon>Micromonosporaceae</taxon>
        <taxon>Catellatospora</taxon>
    </lineage>
</organism>
<comment type="caution">
    <text evidence="2">The sequence shown here is derived from an EMBL/GenBank/DDBJ whole genome shotgun (WGS) entry which is preliminary data.</text>
</comment>
<evidence type="ECO:0000313" key="3">
    <source>
        <dbReference type="Proteomes" id="UP001596392"/>
    </source>
</evidence>
<evidence type="ECO:0000313" key="2">
    <source>
        <dbReference type="EMBL" id="MFC7245508.1"/>
    </source>
</evidence>
<accession>A0ABW2H0Y5</accession>
<proteinExistence type="predicted"/>
<keyword evidence="1" id="KW-1133">Transmembrane helix</keyword>
<reference evidence="3" key="1">
    <citation type="journal article" date="2019" name="Int. J. Syst. Evol. Microbiol.">
        <title>The Global Catalogue of Microorganisms (GCM) 10K type strain sequencing project: providing services to taxonomists for standard genome sequencing and annotation.</title>
        <authorList>
            <consortium name="The Broad Institute Genomics Platform"/>
            <consortium name="The Broad Institute Genome Sequencing Center for Infectious Disease"/>
            <person name="Wu L."/>
            <person name="Ma J."/>
        </authorList>
    </citation>
    <scope>NUCLEOTIDE SEQUENCE [LARGE SCALE GENOMIC DNA]</scope>
    <source>
        <strain evidence="3">CGMCC 1.9106</strain>
    </source>
</reference>
<dbReference type="RefSeq" id="WP_376808427.1">
    <property type="nucleotide sequence ID" value="NZ_JBHTAC010000027.1"/>
</dbReference>
<keyword evidence="1" id="KW-0812">Transmembrane</keyword>
<sequence length="140" mass="15598">MEAEPGKSYPFFAGRPRLAAAFVVLVLAVVAGAHLFAHHLEMQPPRNDPVTLEQLRLRFADKAWEPDLAAAHWDSRQLSLTVFVAGADRQQALDMCADITAVVVEHTGGRRRLTIYTTPPRTMLATNFLVSEDHCYWRGG</sequence>
<gene>
    <name evidence="2" type="ORF">ACFQO7_23785</name>
</gene>
<dbReference type="EMBL" id="JBHTAC010000027">
    <property type="protein sequence ID" value="MFC7245508.1"/>
    <property type="molecule type" value="Genomic_DNA"/>
</dbReference>
<feature type="transmembrane region" description="Helical" evidence="1">
    <location>
        <begin position="18"/>
        <end position="37"/>
    </location>
</feature>
<evidence type="ECO:0000256" key="1">
    <source>
        <dbReference type="SAM" id="Phobius"/>
    </source>
</evidence>
<name>A0ABW2H0Y5_9ACTN</name>